<dbReference type="GO" id="GO:0005886">
    <property type="term" value="C:plasma membrane"/>
    <property type="evidence" value="ECO:0007669"/>
    <property type="project" value="TreeGrafter"/>
</dbReference>
<feature type="transmembrane region" description="Helical" evidence="6">
    <location>
        <begin position="58"/>
        <end position="80"/>
    </location>
</feature>
<keyword evidence="4 6" id="KW-1133">Transmembrane helix</keyword>
<keyword evidence="8" id="KW-1185">Reference proteome</keyword>
<evidence type="ECO:0000256" key="1">
    <source>
        <dbReference type="ARBA" id="ARBA00004141"/>
    </source>
</evidence>
<evidence type="ECO:0000256" key="5">
    <source>
        <dbReference type="ARBA" id="ARBA00023136"/>
    </source>
</evidence>
<protein>
    <submittedName>
        <fullName evidence="7">MATE family efflux transporter</fullName>
    </submittedName>
</protein>
<gene>
    <name evidence="7" type="ORF">QGN29_04750</name>
</gene>
<feature type="transmembrane region" description="Helical" evidence="6">
    <location>
        <begin position="404"/>
        <end position="424"/>
    </location>
</feature>
<feature type="transmembrane region" description="Helical" evidence="6">
    <location>
        <begin position="154"/>
        <end position="174"/>
    </location>
</feature>
<keyword evidence="3 6" id="KW-0812">Transmembrane</keyword>
<feature type="transmembrane region" description="Helical" evidence="6">
    <location>
        <begin position="253"/>
        <end position="275"/>
    </location>
</feature>
<accession>A0AA52HBI6</accession>
<evidence type="ECO:0000256" key="4">
    <source>
        <dbReference type="ARBA" id="ARBA00022989"/>
    </source>
</evidence>
<keyword evidence="5 6" id="KW-0472">Membrane</keyword>
<feature type="transmembrane region" description="Helical" evidence="6">
    <location>
        <begin position="295"/>
        <end position="316"/>
    </location>
</feature>
<evidence type="ECO:0000256" key="2">
    <source>
        <dbReference type="ARBA" id="ARBA00010199"/>
    </source>
</evidence>
<comment type="subcellular location">
    <subcellularLocation>
        <location evidence="1">Membrane</location>
        <topology evidence="1">Multi-pass membrane protein</topology>
    </subcellularLocation>
</comment>
<name>A0AA52HBI6_9PROT</name>
<dbReference type="RefSeq" id="WP_310799536.1">
    <property type="nucleotide sequence ID" value="NZ_CP123872.1"/>
</dbReference>
<dbReference type="CDD" id="cd13136">
    <property type="entry name" value="MATE_DinF_like"/>
    <property type="match status" value="1"/>
</dbReference>
<evidence type="ECO:0000313" key="7">
    <source>
        <dbReference type="EMBL" id="WND03683.1"/>
    </source>
</evidence>
<feature type="transmembrane region" description="Helical" evidence="6">
    <location>
        <begin position="26"/>
        <end position="46"/>
    </location>
</feature>
<dbReference type="KEGG" id="tmk:QGN29_04750"/>
<feature type="transmembrane region" description="Helical" evidence="6">
    <location>
        <begin position="375"/>
        <end position="392"/>
    </location>
</feature>
<feature type="transmembrane region" description="Helical" evidence="6">
    <location>
        <begin position="181"/>
        <end position="201"/>
    </location>
</feature>
<organism evidence="7 8">
    <name type="scientific">Temperatibacter marinus</name>
    <dbReference type="NCBI Taxonomy" id="1456591"/>
    <lineage>
        <taxon>Bacteria</taxon>
        <taxon>Pseudomonadati</taxon>
        <taxon>Pseudomonadota</taxon>
        <taxon>Alphaproteobacteria</taxon>
        <taxon>Kordiimonadales</taxon>
        <taxon>Temperatibacteraceae</taxon>
        <taxon>Temperatibacter</taxon>
    </lineage>
</organism>
<dbReference type="NCBIfam" id="TIGR00797">
    <property type="entry name" value="matE"/>
    <property type="match status" value="1"/>
</dbReference>
<dbReference type="EMBL" id="CP123872">
    <property type="protein sequence ID" value="WND03683.1"/>
    <property type="molecule type" value="Genomic_DNA"/>
</dbReference>
<dbReference type="AlphaFoldDB" id="A0AA52HBI6"/>
<dbReference type="Proteomes" id="UP001268683">
    <property type="component" value="Chromosome"/>
</dbReference>
<dbReference type="PANTHER" id="PTHR42893:SF46">
    <property type="entry name" value="PROTEIN DETOXIFICATION 44, CHLOROPLASTIC"/>
    <property type="match status" value="1"/>
</dbReference>
<proteinExistence type="inferred from homology"/>
<feature type="transmembrane region" description="Helical" evidence="6">
    <location>
        <begin position="207"/>
        <end position="230"/>
    </location>
</feature>
<dbReference type="GO" id="GO:0015297">
    <property type="term" value="F:antiporter activity"/>
    <property type="evidence" value="ECO:0007669"/>
    <property type="project" value="InterPro"/>
</dbReference>
<dbReference type="Pfam" id="PF01554">
    <property type="entry name" value="MatE"/>
    <property type="match status" value="2"/>
</dbReference>
<comment type="similarity">
    <text evidence="2">Belongs to the multi antimicrobial extrusion (MATE) (TC 2.A.66.1) family.</text>
</comment>
<feature type="transmembrane region" description="Helical" evidence="6">
    <location>
        <begin position="430"/>
        <end position="455"/>
    </location>
</feature>
<dbReference type="PANTHER" id="PTHR42893">
    <property type="entry name" value="PROTEIN DETOXIFICATION 44, CHLOROPLASTIC-RELATED"/>
    <property type="match status" value="1"/>
</dbReference>
<dbReference type="GO" id="GO:0042910">
    <property type="term" value="F:xenobiotic transmembrane transporter activity"/>
    <property type="evidence" value="ECO:0007669"/>
    <property type="project" value="InterPro"/>
</dbReference>
<feature type="transmembrane region" description="Helical" evidence="6">
    <location>
        <begin position="112"/>
        <end position="134"/>
    </location>
</feature>
<evidence type="ECO:0000256" key="3">
    <source>
        <dbReference type="ARBA" id="ARBA00022692"/>
    </source>
</evidence>
<evidence type="ECO:0000313" key="8">
    <source>
        <dbReference type="Proteomes" id="UP001268683"/>
    </source>
</evidence>
<evidence type="ECO:0000256" key="6">
    <source>
        <dbReference type="SAM" id="Phobius"/>
    </source>
</evidence>
<reference evidence="7" key="1">
    <citation type="submission" date="2023-04" db="EMBL/GenBank/DDBJ databases">
        <title>Complete genome sequence of Temperatibacter marinus.</title>
        <authorList>
            <person name="Rong J.-C."/>
            <person name="Yi M.-L."/>
            <person name="Zhao Q."/>
        </authorList>
    </citation>
    <scope>NUCLEOTIDE SEQUENCE</scope>
    <source>
        <strain evidence="7">NBRC 110045</strain>
    </source>
</reference>
<sequence length="468" mass="51136">MGTSKKTTETPLRAADKRQDSDHKKIWSIAWPSIIAGSSAPLVGLVDTWAIGHLPEAKHLAAIAFASTIFTYIFWAFGFLRMGTTGLIAQSIGKYRNPENQKAALARVMIRALFFAFFIGGILLIFQAIFFQTAASLLSPPTPVIDASKPYYDIRIWSSIATLSIYGINGYLIGTAQAKMSLGLTLSLNILNGALNFLFVVGLNLGVAGVALGTLIAEWIVVLLGLVILVKQLGSRTLLFAVTNKLTWHRDKLLRFININSALFIRTLLLITALAMVTREAAVYGAETMAAAQVLMVYMLLISLGLDGFAYAAEALAGAAYGAKDKRQFKAFVIKGFIWSAGASVLYTVLFGTFSPIITALLTDIPNVRLEVSKAYLPLTFLPMIAFSCYQFDGVFIGATASKAMMGTMLIAFIPYIFSLSYLAEMYGIAGIWWALTLFMGLRGGAQLVWYPFILRRMEKEPTKRASQ</sequence>
<feature type="transmembrane region" description="Helical" evidence="6">
    <location>
        <begin position="337"/>
        <end position="363"/>
    </location>
</feature>
<dbReference type="InterPro" id="IPR002528">
    <property type="entry name" value="MATE_fam"/>
</dbReference>
<dbReference type="InterPro" id="IPR044644">
    <property type="entry name" value="DinF-like"/>
</dbReference>